<dbReference type="InterPro" id="IPR051693">
    <property type="entry name" value="UPF0046_metallophosphoest"/>
</dbReference>
<dbReference type="PANTHER" id="PTHR12905:SF0">
    <property type="entry name" value="CALCINEURIN-LIKE PHOSPHOESTERASE DOMAIN-CONTAINING PROTEIN"/>
    <property type="match status" value="1"/>
</dbReference>
<dbReference type="GO" id="GO:0016787">
    <property type="term" value="F:hydrolase activity"/>
    <property type="evidence" value="ECO:0007669"/>
    <property type="project" value="InterPro"/>
</dbReference>
<dbReference type="Proteomes" id="UP000248349">
    <property type="component" value="Unassembled WGS sequence"/>
</dbReference>
<sequence length="312" mass="34104">MSSNSPTKTRFLILSDTHNISLPPEYISNHDADVVIHCGDLTQSSMLDELQASINFLQQIDAPLKLVIPGNHDFTLDTPFFRSMVEKDTAHLRPEAIAKAYGSYGEAKQLFMSPDAKAGGVRLLDEGTHHFTLRNGASLTVYASPYTPSLWNSGFQYKRSEGHHFEIQQNVDVAVTHGPPRGVMDLTASGQQAGCLELLAAVAHARPRMHCFGHIHEGWGAKLVTWEEKVGECSSPSVGINEDRSVVIASLSTLPSQGQGFYRTSHCERDEYPLVAGSQTLFVNAATVGLDEASVQPPWLVELELPLAKSLI</sequence>
<protein>
    <submittedName>
        <fullName evidence="2">Putative metallophosphoesterase domain-containing protein</fullName>
    </submittedName>
</protein>
<accession>A0A319A5B7</accession>
<evidence type="ECO:0000313" key="2">
    <source>
        <dbReference type="EMBL" id="PYH42612.1"/>
    </source>
</evidence>
<dbReference type="CDD" id="cd07379">
    <property type="entry name" value="MPP_239FB"/>
    <property type="match status" value="1"/>
</dbReference>
<gene>
    <name evidence="2" type="ORF">BP01DRAFT_425452</name>
</gene>
<dbReference type="RefSeq" id="XP_025428594.1">
    <property type="nucleotide sequence ID" value="XM_025579744.1"/>
</dbReference>
<organism evidence="2 3">
    <name type="scientific">Aspergillus saccharolyticus JOP 1030-1</name>
    <dbReference type="NCBI Taxonomy" id="1450539"/>
    <lineage>
        <taxon>Eukaryota</taxon>
        <taxon>Fungi</taxon>
        <taxon>Dikarya</taxon>
        <taxon>Ascomycota</taxon>
        <taxon>Pezizomycotina</taxon>
        <taxon>Eurotiomycetes</taxon>
        <taxon>Eurotiomycetidae</taxon>
        <taxon>Eurotiales</taxon>
        <taxon>Aspergillaceae</taxon>
        <taxon>Aspergillus</taxon>
        <taxon>Aspergillus subgen. Circumdati</taxon>
    </lineage>
</organism>
<reference evidence="2 3" key="1">
    <citation type="submission" date="2016-12" db="EMBL/GenBank/DDBJ databases">
        <title>The genomes of Aspergillus section Nigri reveals drivers in fungal speciation.</title>
        <authorList>
            <consortium name="DOE Joint Genome Institute"/>
            <person name="Vesth T.C."/>
            <person name="Nybo J."/>
            <person name="Theobald S."/>
            <person name="Brandl J."/>
            <person name="Frisvad J.C."/>
            <person name="Nielsen K.F."/>
            <person name="Lyhne E.K."/>
            <person name="Kogle M.E."/>
            <person name="Kuo A."/>
            <person name="Riley R."/>
            <person name="Clum A."/>
            <person name="Nolan M."/>
            <person name="Lipzen A."/>
            <person name="Salamov A."/>
            <person name="Henrissat B."/>
            <person name="Wiebenga A."/>
            <person name="De Vries R.P."/>
            <person name="Grigoriev I.V."/>
            <person name="Mortensen U.H."/>
            <person name="Andersen M.R."/>
            <person name="Baker S.E."/>
        </authorList>
    </citation>
    <scope>NUCLEOTIDE SEQUENCE [LARGE SCALE GENOMIC DNA]</scope>
    <source>
        <strain evidence="2 3">JOP 1030-1</strain>
    </source>
</reference>
<dbReference type="EMBL" id="KZ821250">
    <property type="protein sequence ID" value="PYH42612.1"/>
    <property type="molecule type" value="Genomic_DNA"/>
</dbReference>
<dbReference type="OrthoDB" id="630188at2759"/>
<dbReference type="GeneID" id="37080973"/>
<evidence type="ECO:0000259" key="1">
    <source>
        <dbReference type="Pfam" id="PF00149"/>
    </source>
</evidence>
<dbReference type="Pfam" id="PF00149">
    <property type="entry name" value="Metallophos"/>
    <property type="match status" value="1"/>
</dbReference>
<dbReference type="InterPro" id="IPR004843">
    <property type="entry name" value="Calcineurin-like_PHP"/>
</dbReference>
<proteinExistence type="predicted"/>
<dbReference type="PANTHER" id="PTHR12905">
    <property type="entry name" value="METALLOPHOSPHOESTERASE"/>
    <property type="match status" value="1"/>
</dbReference>
<dbReference type="SUPFAM" id="SSF56300">
    <property type="entry name" value="Metallo-dependent phosphatases"/>
    <property type="match status" value="1"/>
</dbReference>
<name>A0A319A5B7_9EURO</name>
<dbReference type="InterPro" id="IPR029052">
    <property type="entry name" value="Metallo-depent_PP-like"/>
</dbReference>
<evidence type="ECO:0000313" key="3">
    <source>
        <dbReference type="Proteomes" id="UP000248349"/>
    </source>
</evidence>
<dbReference type="AlphaFoldDB" id="A0A319A5B7"/>
<keyword evidence="3" id="KW-1185">Reference proteome</keyword>
<feature type="domain" description="Calcineurin-like phosphoesterase" evidence="1">
    <location>
        <begin position="10"/>
        <end position="217"/>
    </location>
</feature>
<dbReference type="Gene3D" id="3.60.21.10">
    <property type="match status" value="1"/>
</dbReference>